<evidence type="ECO:0000256" key="2">
    <source>
        <dbReference type="ARBA" id="ARBA00006375"/>
    </source>
</evidence>
<evidence type="ECO:0000256" key="9">
    <source>
        <dbReference type="ARBA" id="ARBA00023065"/>
    </source>
</evidence>
<keyword evidence="3 13" id="KW-0813">Transport</keyword>
<comment type="subcellular location">
    <subcellularLocation>
        <location evidence="1">Mitochondrion inner membrane</location>
        <topology evidence="1">Multi-pass membrane protein</topology>
    </subcellularLocation>
</comment>
<accession>A0A7R9K2M9</accession>
<dbReference type="InterPro" id="IPR023395">
    <property type="entry name" value="MCP_dom_sf"/>
</dbReference>
<evidence type="ECO:0000256" key="12">
    <source>
        <dbReference type="PROSITE-ProRule" id="PRU00282"/>
    </source>
</evidence>
<evidence type="ECO:0000256" key="10">
    <source>
        <dbReference type="ARBA" id="ARBA00023128"/>
    </source>
</evidence>
<dbReference type="InterPro" id="IPR018108">
    <property type="entry name" value="MCP_transmembrane"/>
</dbReference>
<dbReference type="EMBL" id="OE842656">
    <property type="protein sequence ID" value="CAD7600976.1"/>
    <property type="molecule type" value="Genomic_DNA"/>
</dbReference>
<dbReference type="GO" id="GO:0015093">
    <property type="term" value="F:ferrous iron transmembrane transporter activity"/>
    <property type="evidence" value="ECO:0007669"/>
    <property type="project" value="TreeGrafter"/>
</dbReference>
<evidence type="ECO:0000256" key="6">
    <source>
        <dbReference type="ARBA" id="ARBA00022792"/>
    </source>
</evidence>
<evidence type="ECO:0000256" key="13">
    <source>
        <dbReference type="RuleBase" id="RU000488"/>
    </source>
</evidence>
<reference evidence="14" key="1">
    <citation type="submission" date="2020-11" db="EMBL/GenBank/DDBJ databases">
        <authorList>
            <person name="Tran Van P."/>
        </authorList>
    </citation>
    <scope>NUCLEOTIDE SEQUENCE</scope>
</reference>
<keyword evidence="4" id="KW-0410">Iron transport</keyword>
<keyword evidence="5 12" id="KW-0812">Transmembrane</keyword>
<dbReference type="GO" id="GO:0005743">
    <property type="term" value="C:mitochondrial inner membrane"/>
    <property type="evidence" value="ECO:0007669"/>
    <property type="project" value="UniProtKB-SubCell"/>
</dbReference>
<dbReference type="FunFam" id="1.50.40.10:FF:000029">
    <property type="entry name" value="Solute carrier family 25 member 28"/>
    <property type="match status" value="1"/>
</dbReference>
<protein>
    <recommendedName>
        <fullName evidence="15">Mitoferrin-1</fullName>
    </recommendedName>
</protein>
<dbReference type="Gene3D" id="1.50.40.10">
    <property type="entry name" value="Mitochondrial carrier domain"/>
    <property type="match status" value="2"/>
</dbReference>
<dbReference type="GO" id="GO:0048250">
    <property type="term" value="P:iron import into the mitochondrion"/>
    <property type="evidence" value="ECO:0007669"/>
    <property type="project" value="TreeGrafter"/>
</dbReference>
<keyword evidence="7" id="KW-1133">Transmembrane helix</keyword>
<dbReference type="PROSITE" id="PS50920">
    <property type="entry name" value="SOLCAR"/>
    <property type="match status" value="3"/>
</dbReference>
<proteinExistence type="inferred from homology"/>
<feature type="repeat" description="Solcar" evidence="12">
    <location>
        <begin position="107"/>
        <end position="191"/>
    </location>
</feature>
<keyword evidence="11 12" id="KW-0472">Membrane</keyword>
<dbReference type="PANTHER" id="PTHR45758:SF20">
    <property type="entry name" value="MITOFERRIN-2"/>
    <property type="match status" value="1"/>
</dbReference>
<evidence type="ECO:0000256" key="1">
    <source>
        <dbReference type="ARBA" id="ARBA00004448"/>
    </source>
</evidence>
<evidence type="ECO:0000256" key="5">
    <source>
        <dbReference type="ARBA" id="ARBA00022692"/>
    </source>
</evidence>
<evidence type="ECO:0008006" key="15">
    <source>
        <dbReference type="Google" id="ProtNLM"/>
    </source>
</evidence>
<dbReference type="PANTHER" id="PTHR45758">
    <property type="entry name" value="MITOFERRIN-1-RELATED"/>
    <property type="match status" value="1"/>
</dbReference>
<evidence type="ECO:0000313" key="14">
    <source>
        <dbReference type="EMBL" id="CAD7600976.1"/>
    </source>
</evidence>
<feature type="repeat" description="Solcar" evidence="12">
    <location>
        <begin position="198"/>
        <end position="284"/>
    </location>
</feature>
<keyword evidence="10" id="KW-0496">Mitochondrion</keyword>
<feature type="repeat" description="Solcar" evidence="12">
    <location>
        <begin position="12"/>
        <end position="100"/>
    </location>
</feature>
<comment type="similarity">
    <text evidence="2 13">Belongs to the mitochondrial carrier (TC 2.A.29) family.</text>
</comment>
<evidence type="ECO:0000256" key="4">
    <source>
        <dbReference type="ARBA" id="ARBA00022496"/>
    </source>
</evidence>
<evidence type="ECO:0000256" key="8">
    <source>
        <dbReference type="ARBA" id="ARBA00023004"/>
    </source>
</evidence>
<evidence type="ECO:0000256" key="3">
    <source>
        <dbReference type="ARBA" id="ARBA00022448"/>
    </source>
</evidence>
<organism evidence="14">
    <name type="scientific">Timema genevievae</name>
    <name type="common">Walking stick</name>
    <dbReference type="NCBI Taxonomy" id="629358"/>
    <lineage>
        <taxon>Eukaryota</taxon>
        <taxon>Metazoa</taxon>
        <taxon>Ecdysozoa</taxon>
        <taxon>Arthropoda</taxon>
        <taxon>Hexapoda</taxon>
        <taxon>Insecta</taxon>
        <taxon>Pterygota</taxon>
        <taxon>Neoptera</taxon>
        <taxon>Polyneoptera</taxon>
        <taxon>Phasmatodea</taxon>
        <taxon>Timematodea</taxon>
        <taxon>Timematoidea</taxon>
        <taxon>Timematidae</taxon>
        <taxon>Timema</taxon>
    </lineage>
</organism>
<gene>
    <name evidence="14" type="ORF">TGEB3V08_LOCUS7784</name>
</gene>
<dbReference type="SUPFAM" id="SSF103506">
    <property type="entry name" value="Mitochondrial carrier"/>
    <property type="match status" value="1"/>
</dbReference>
<dbReference type="Pfam" id="PF00153">
    <property type="entry name" value="Mito_carr"/>
    <property type="match status" value="3"/>
</dbReference>
<keyword evidence="6" id="KW-0999">Mitochondrion inner membrane</keyword>
<name>A0A7R9K2M9_TIMGE</name>
<evidence type="ECO:0000256" key="11">
    <source>
        <dbReference type="ARBA" id="ARBA00023136"/>
    </source>
</evidence>
<sequence length="363" mass="39879">MDFDDYEKLPTSNVTTYMTAGAVAGVMEHCVMYPLDSVKTQMQNLSPSSNAAYRGIGETLVRMVKQEGVFRPVRGMSAVVVGAAPAHALYFACYEQIKDFITQTTKFTNVAYGVAGCASTVLHDLVMNPAEVVKQRMQMYNSPYKAVLECMVKIYRTEGVRAFYRSYTTQLTMNVPFQSIHFMMYESMQNLTNPDNQYNPAAHMVSGACAGAVAAAVTTPLDVCKTFLNTQPLLVGQTGLVHAVRTVYKLGGARGYFRGVQARVLFQMPATAICWSVYELFKYLLLAKPADIDLDLRLEDSAELKLFPEIKSVAPMPSAAPIKTIEMPSVSGASIYGALSLNTMHNSDNGVSQTGLLRDMRHS</sequence>
<evidence type="ECO:0000256" key="7">
    <source>
        <dbReference type="ARBA" id="ARBA00022989"/>
    </source>
</evidence>
<keyword evidence="8" id="KW-0408">Iron</keyword>
<dbReference type="AlphaFoldDB" id="A0A7R9K2M9"/>
<keyword evidence="9" id="KW-0406">Ion transport</keyword>